<geneLocation type="plasmid" evidence="3">
    <name>unnamed2</name>
</geneLocation>
<evidence type="ECO:0000313" key="3">
    <source>
        <dbReference type="EMBL" id="AKF96086.1"/>
    </source>
</evidence>
<dbReference type="EMBL" id="CP011076">
    <property type="protein sequence ID" value="AKF96086.1"/>
    <property type="molecule type" value="Genomic_DNA"/>
</dbReference>
<reference evidence="3" key="1">
    <citation type="submission" date="2015-03" db="EMBL/GenBank/DDBJ databases">
        <title>MIGS Cultured Bacterial/Archaeal sample from Brevibacillus laterosporus.</title>
        <authorList>
            <person name="Zeng D."/>
            <person name="Zhu L."/>
            <person name="Dong G."/>
            <person name="Ye W."/>
            <person name="Ren D."/>
            <person name="Wu L."/>
            <person name="Xu J."/>
            <person name="Li G."/>
            <person name="Guo L."/>
        </authorList>
    </citation>
    <scope>NUCLEOTIDE SEQUENCE</scope>
    <source>
        <strain evidence="3">B9</strain>
        <plasmid evidence="3">unnamed2</plasmid>
    </source>
</reference>
<dbReference type="InterPro" id="IPR008756">
    <property type="entry name" value="Peptidase_M56"/>
</dbReference>
<feature type="transmembrane region" description="Helical" evidence="1">
    <location>
        <begin position="259"/>
        <end position="280"/>
    </location>
</feature>
<keyword evidence="1" id="KW-1133">Transmembrane helix</keyword>
<keyword evidence="1" id="KW-0472">Membrane</keyword>
<feature type="transmembrane region" description="Helical" evidence="1">
    <location>
        <begin position="7"/>
        <end position="28"/>
    </location>
</feature>
<sequence>MNMLNETFLWVVESSIGASVVALFVLLIKKLFKHRISARIHYALWLIVVIRLLVPAFPSSSISIFTALEFSSNHVLKTLGFSNQQDNITGQAMENYLQGEHQLKHELLRKNQLGPAQPEAATTVAQSLEAQQTSSAERTESHNSRYILWIKAISMVWLLGFTVMLYVMYGYKRKMKQKDRLLTRVTDPKMVWIMDQCRKKFNIDKSIPIYTGDVAKSPYITGQLHPWIYCPREVCKEMSDSELTHILSHELAHYKRKDILWNTLGMLALAIHWMNPLVWFCMNKMRTDMELACDAYVLEVIGEEETEAYGMTIISFLKRFSVNRERPQLLYFSKSSKKGLIERRIRMISLFKKGSYKLSTVAVACGVVISAVTLTNASGSVADAQIVTQPNNEHVLFDPYFYKTVAQEESRIDGITSSNRLQKAEQRAGFRFKVPEYIPEGNEFSDISIWTNPKELLSAQGQKSPTNKDINIVEVGYNGEGVLDLSATNGGLGIESVYEKIKEKYSRVEKENIFIGGLEMTKITVSPLDKDRKLYFYLWIDTDNIQYELRTSGKSQDEVKKIITSMKYPDNTLYERYVNNDNLIISIYDKDDLLEAIKLLEFTPKFPMTLSNEWVAKEAYVTKKINFSYPENKAEEEYRVLGIKFGSMNKQKTDGISGFSYKQIKDKKMYTDMKKSGHAPFERIDGKRFVVKVTPVIIEGREVLKTEPYKIDEEMSSSSEPDITSYFWLENDICYKVSFVKNGDAQYKAIAALIKEKIVDVDKVKPAS</sequence>
<feature type="transmembrane region" description="Helical" evidence="1">
    <location>
        <begin position="40"/>
        <end position="68"/>
    </location>
</feature>
<dbReference type="Gene3D" id="3.30.2010.10">
    <property type="entry name" value="Metalloproteases ('zincins'), catalytic domain"/>
    <property type="match status" value="1"/>
</dbReference>
<dbReference type="InterPro" id="IPR052173">
    <property type="entry name" value="Beta-lactam_resp_regulator"/>
</dbReference>
<name>A0A0F6Y0T5_BRELA</name>
<feature type="transmembrane region" description="Helical" evidence="1">
    <location>
        <begin position="146"/>
        <end position="171"/>
    </location>
</feature>
<feature type="domain" description="Peptidase M56" evidence="2">
    <location>
        <begin position="11"/>
        <end position="348"/>
    </location>
</feature>
<organism evidence="3">
    <name type="scientific">Brevibacillus laterosporus</name>
    <name type="common">Bacillus laterosporus</name>
    <dbReference type="NCBI Taxonomy" id="1465"/>
    <lineage>
        <taxon>Bacteria</taxon>
        <taxon>Bacillati</taxon>
        <taxon>Bacillota</taxon>
        <taxon>Bacilli</taxon>
        <taxon>Bacillales</taxon>
        <taxon>Paenibacillaceae</taxon>
        <taxon>Brevibacillus</taxon>
    </lineage>
</organism>
<evidence type="ECO:0000256" key="1">
    <source>
        <dbReference type="SAM" id="Phobius"/>
    </source>
</evidence>
<dbReference type="RefSeq" id="WP_031415365.1">
    <property type="nucleotide sequence ID" value="NZ_CP011076.1"/>
</dbReference>
<gene>
    <name evidence="3" type="ORF">EX87_21270</name>
</gene>
<proteinExistence type="predicted"/>
<dbReference type="PANTHER" id="PTHR34978:SF3">
    <property type="entry name" value="SLR0241 PROTEIN"/>
    <property type="match status" value="1"/>
</dbReference>
<dbReference type="CDD" id="cd07341">
    <property type="entry name" value="M56_BlaR1_MecR1_like"/>
    <property type="match status" value="1"/>
</dbReference>
<protein>
    <recommendedName>
        <fullName evidence="2">Peptidase M56 domain-containing protein</fullName>
    </recommendedName>
</protein>
<keyword evidence="3" id="KW-0614">Plasmid</keyword>
<dbReference type="PANTHER" id="PTHR34978">
    <property type="entry name" value="POSSIBLE SENSOR-TRANSDUCER PROTEIN BLAR"/>
    <property type="match status" value="1"/>
</dbReference>
<evidence type="ECO:0000259" key="2">
    <source>
        <dbReference type="Pfam" id="PF05569"/>
    </source>
</evidence>
<dbReference type="Pfam" id="PF05569">
    <property type="entry name" value="Peptidase_M56"/>
    <property type="match status" value="1"/>
</dbReference>
<dbReference type="AlphaFoldDB" id="A0A0F6Y0T5"/>
<keyword evidence="1" id="KW-0812">Transmembrane</keyword>
<accession>A0A0F6Y0T5</accession>